<accession>A0A9P7MX23</accession>
<feature type="region of interest" description="Disordered" evidence="1">
    <location>
        <begin position="92"/>
        <end position="111"/>
    </location>
</feature>
<organism evidence="2 3">
    <name type="scientific">Claviceps arundinis</name>
    <dbReference type="NCBI Taxonomy" id="1623583"/>
    <lineage>
        <taxon>Eukaryota</taxon>
        <taxon>Fungi</taxon>
        <taxon>Dikarya</taxon>
        <taxon>Ascomycota</taxon>
        <taxon>Pezizomycotina</taxon>
        <taxon>Sordariomycetes</taxon>
        <taxon>Hypocreomycetidae</taxon>
        <taxon>Hypocreales</taxon>
        <taxon>Clavicipitaceae</taxon>
        <taxon>Claviceps</taxon>
    </lineage>
</organism>
<dbReference type="Proteomes" id="UP000784919">
    <property type="component" value="Unassembled WGS sequence"/>
</dbReference>
<dbReference type="AlphaFoldDB" id="A0A9P7MX23"/>
<sequence length="125" mass="14385">MRRQIQRERAGNDSTNVTFNGMGTLQGDINKDLQTLRSDRDSVKVHKMMMNHDGPIDMALENKIPREKSRLIKRMRTIYDGPPKYLEQLRRSGLSADCDQSRGRTSSESSITRTDKIRVIVDYDA</sequence>
<gene>
    <name evidence="2" type="ORF">E4U56_006677</name>
</gene>
<name>A0A9P7MX23_9HYPO</name>
<evidence type="ECO:0000313" key="3">
    <source>
        <dbReference type="Proteomes" id="UP000784919"/>
    </source>
</evidence>
<evidence type="ECO:0000313" key="2">
    <source>
        <dbReference type="EMBL" id="KAG5971697.1"/>
    </source>
</evidence>
<dbReference type="EMBL" id="SRPS01000056">
    <property type="protein sequence ID" value="KAG5971697.1"/>
    <property type="molecule type" value="Genomic_DNA"/>
</dbReference>
<evidence type="ECO:0000256" key="1">
    <source>
        <dbReference type="SAM" id="MobiDB-lite"/>
    </source>
</evidence>
<reference evidence="2" key="1">
    <citation type="journal article" date="2020" name="bioRxiv">
        <title>Whole genome comparisons of ergot fungi reveals the divergence and evolution of species within the genus Claviceps are the result of varying mechanisms driving genome evolution and host range expansion.</title>
        <authorList>
            <person name="Wyka S.A."/>
            <person name="Mondo S.J."/>
            <person name="Liu M."/>
            <person name="Dettman J."/>
            <person name="Nalam V."/>
            <person name="Broders K.D."/>
        </authorList>
    </citation>
    <scope>NUCLEOTIDE SEQUENCE</scope>
    <source>
        <strain evidence="2">CCC 1102</strain>
    </source>
</reference>
<proteinExistence type="predicted"/>
<dbReference type="OrthoDB" id="4960906at2759"/>
<comment type="caution">
    <text evidence="2">The sequence shown here is derived from an EMBL/GenBank/DDBJ whole genome shotgun (WGS) entry which is preliminary data.</text>
</comment>
<protein>
    <submittedName>
        <fullName evidence="2">Uncharacterized protein</fullName>
    </submittedName>
</protein>